<proteinExistence type="predicted"/>
<sequence length="388" mass="42936">MLSSLTSSTRFPLSSKRRSSVGGLLCALLFSIALVPFHIRAQTPAPVNDGPHVFFNRDNAQLQASWVCNDERQDQLLATGSASIAPLCGYPYTIQLRAQAATAPVAARFEAKKIAAFSDIHGQFDVMLNLLKANQIVDAQGNWQYGSGHLVIAGDVFDRGPKVTEALWLLYMLEAQAEAAGGKVHYLLGNHEAISLANDLRYLHPKYRVVADKLNTTYPRLFSQETVLGRWLRNKPVIIRINDSLFMHGGLHPDYAQLKLSLTEVNAQFHAGLGLPKASFKENNVLSFLYGSIGPLWYRGYLKAPLLQSEALNQLLHDLQVQTIVVGHTTMNGVYAHWQGRVYSIDSNIKSGQRGEMLFWENGVWTKAGLDGRQVPVPSPESTQNVTE</sequence>
<dbReference type="SUPFAM" id="SSF56300">
    <property type="entry name" value="Metallo-dependent phosphatases"/>
    <property type="match status" value="1"/>
</dbReference>
<dbReference type="InterPro" id="IPR029052">
    <property type="entry name" value="Metallo-depent_PP-like"/>
</dbReference>
<comment type="caution">
    <text evidence="2">The sequence shown here is derived from an EMBL/GenBank/DDBJ whole genome shotgun (WGS) entry which is preliminary data.</text>
</comment>
<name>A0A923HYU3_9BURK</name>
<dbReference type="Pfam" id="PF00149">
    <property type="entry name" value="Metallophos"/>
    <property type="match status" value="1"/>
</dbReference>
<dbReference type="EMBL" id="JACOGG010000004">
    <property type="protein sequence ID" value="MBC3934688.1"/>
    <property type="molecule type" value="Genomic_DNA"/>
</dbReference>
<keyword evidence="3" id="KW-1185">Reference proteome</keyword>
<dbReference type="PANTHER" id="PTHR46546">
    <property type="entry name" value="SHEWANELLA-LIKE PROTEIN PHOSPHATASE 1"/>
    <property type="match status" value="1"/>
</dbReference>
<evidence type="ECO:0000313" key="2">
    <source>
        <dbReference type="EMBL" id="MBC3934688.1"/>
    </source>
</evidence>
<dbReference type="InterPro" id="IPR004843">
    <property type="entry name" value="Calcineurin-like_PHP"/>
</dbReference>
<reference evidence="2" key="1">
    <citation type="submission" date="2020-08" db="EMBL/GenBank/DDBJ databases">
        <title>Novel species isolated from subtropical streams in China.</title>
        <authorList>
            <person name="Lu H."/>
        </authorList>
    </citation>
    <scope>NUCLEOTIDE SEQUENCE</scope>
    <source>
        <strain evidence="2">CY7W</strain>
    </source>
</reference>
<dbReference type="GO" id="GO:0016787">
    <property type="term" value="F:hydrolase activity"/>
    <property type="evidence" value="ECO:0007669"/>
    <property type="project" value="InterPro"/>
</dbReference>
<gene>
    <name evidence="2" type="ORF">H8K47_04885</name>
</gene>
<dbReference type="PANTHER" id="PTHR46546:SF4">
    <property type="entry name" value="SHEWANELLA-LIKE PROTEIN PHOSPHATASE 1"/>
    <property type="match status" value="1"/>
</dbReference>
<accession>A0A923HYU3</accession>
<dbReference type="Gene3D" id="3.60.21.10">
    <property type="match status" value="1"/>
</dbReference>
<organism evidence="2 3">
    <name type="scientific">Undibacterium rugosum</name>
    <dbReference type="NCBI Taxonomy" id="2762291"/>
    <lineage>
        <taxon>Bacteria</taxon>
        <taxon>Pseudomonadati</taxon>
        <taxon>Pseudomonadota</taxon>
        <taxon>Betaproteobacteria</taxon>
        <taxon>Burkholderiales</taxon>
        <taxon>Oxalobacteraceae</taxon>
        <taxon>Undibacterium</taxon>
    </lineage>
</organism>
<dbReference type="RefSeq" id="WP_186880308.1">
    <property type="nucleotide sequence ID" value="NZ_JACOGG010000004.1"/>
</dbReference>
<dbReference type="Proteomes" id="UP000612361">
    <property type="component" value="Unassembled WGS sequence"/>
</dbReference>
<feature type="domain" description="Calcineurin-like phosphoesterase" evidence="1">
    <location>
        <begin position="113"/>
        <end position="329"/>
    </location>
</feature>
<dbReference type="AlphaFoldDB" id="A0A923HYU3"/>
<evidence type="ECO:0000259" key="1">
    <source>
        <dbReference type="Pfam" id="PF00149"/>
    </source>
</evidence>
<protein>
    <submittedName>
        <fullName evidence="2">Metallophosphoesterase</fullName>
    </submittedName>
</protein>
<evidence type="ECO:0000313" key="3">
    <source>
        <dbReference type="Proteomes" id="UP000612361"/>
    </source>
</evidence>